<evidence type="ECO:0000259" key="16">
    <source>
        <dbReference type="PROSITE" id="PS50862"/>
    </source>
</evidence>
<evidence type="ECO:0000313" key="17">
    <source>
        <dbReference type="EMBL" id="RCL72847.1"/>
    </source>
</evidence>
<dbReference type="Pfam" id="PF00587">
    <property type="entry name" value="tRNA-synt_2b"/>
    <property type="match status" value="1"/>
</dbReference>
<dbReference type="EMBL" id="QOQD01000011">
    <property type="protein sequence ID" value="RCL72847.1"/>
    <property type="molecule type" value="Genomic_DNA"/>
</dbReference>
<dbReference type="InterPro" id="IPR042103">
    <property type="entry name" value="SerRS_1_N_sf"/>
</dbReference>
<comment type="caution">
    <text evidence="12">Lacks conserved residue(s) required for the propagation of feature annotation.</text>
</comment>
<comment type="domain">
    <text evidence="12">Consists of two distinct domains, a catalytic core and a N-terminal extension that is involved in tRNA binding.</text>
</comment>
<keyword evidence="8 12" id="KW-0648">Protein biosynthesis</keyword>
<dbReference type="GO" id="GO:0005737">
    <property type="term" value="C:cytoplasm"/>
    <property type="evidence" value="ECO:0007669"/>
    <property type="project" value="UniProtKB-SubCell"/>
</dbReference>
<dbReference type="GO" id="GO:0016260">
    <property type="term" value="P:selenocysteine biosynthetic process"/>
    <property type="evidence" value="ECO:0007669"/>
    <property type="project" value="UniProtKB-UniRule"/>
</dbReference>
<evidence type="ECO:0000256" key="1">
    <source>
        <dbReference type="ARBA" id="ARBA00004496"/>
    </source>
</evidence>
<keyword evidence="4 12" id="KW-0963">Cytoplasm</keyword>
<feature type="binding site" evidence="13">
    <location>
        <position position="274"/>
    </location>
    <ligand>
        <name>L-serine</name>
        <dbReference type="ChEBI" id="CHEBI:33384"/>
    </ligand>
</feature>
<evidence type="ECO:0000256" key="9">
    <source>
        <dbReference type="ARBA" id="ARBA00023146"/>
    </source>
</evidence>
<protein>
    <recommendedName>
        <fullName evidence="12">Serine--tRNA ligase</fullName>
        <ecNumber evidence="12">6.1.1.11</ecNumber>
    </recommendedName>
    <alternativeName>
        <fullName evidence="12">Seryl-tRNA synthetase</fullName>
        <shortName evidence="12">SerRS</shortName>
    </alternativeName>
    <alternativeName>
        <fullName evidence="12">Seryl-tRNA(Ser/Sec) synthetase</fullName>
    </alternativeName>
</protein>
<comment type="catalytic activity">
    <reaction evidence="10 12">
        <text>tRNA(Sec) + L-serine + ATP = L-seryl-tRNA(Sec) + AMP + diphosphate + H(+)</text>
        <dbReference type="Rhea" id="RHEA:42580"/>
        <dbReference type="Rhea" id="RHEA-COMP:9742"/>
        <dbReference type="Rhea" id="RHEA-COMP:10128"/>
        <dbReference type="ChEBI" id="CHEBI:15378"/>
        <dbReference type="ChEBI" id="CHEBI:30616"/>
        <dbReference type="ChEBI" id="CHEBI:33019"/>
        <dbReference type="ChEBI" id="CHEBI:33384"/>
        <dbReference type="ChEBI" id="CHEBI:78442"/>
        <dbReference type="ChEBI" id="CHEBI:78533"/>
        <dbReference type="ChEBI" id="CHEBI:456215"/>
        <dbReference type="EC" id="6.1.1.11"/>
    </reaction>
</comment>
<feature type="binding site" evidence="12 14">
    <location>
        <begin position="274"/>
        <end position="276"/>
    </location>
    <ligand>
        <name>ATP</name>
        <dbReference type="ChEBI" id="CHEBI:30616"/>
    </ligand>
</feature>
<dbReference type="SUPFAM" id="SSF46589">
    <property type="entry name" value="tRNA-binding arm"/>
    <property type="match status" value="1"/>
</dbReference>
<dbReference type="InterPro" id="IPR045864">
    <property type="entry name" value="aa-tRNA-synth_II/BPL/LPL"/>
</dbReference>
<dbReference type="CDD" id="cd00770">
    <property type="entry name" value="SerRS_core"/>
    <property type="match status" value="1"/>
</dbReference>
<dbReference type="PRINTS" id="PR00981">
    <property type="entry name" value="TRNASYNTHSER"/>
</dbReference>
<evidence type="ECO:0000256" key="10">
    <source>
        <dbReference type="ARBA" id="ARBA00047929"/>
    </source>
</evidence>
<feature type="domain" description="Aminoacyl-transfer RNA synthetases class-II family profile" evidence="16">
    <location>
        <begin position="176"/>
        <end position="420"/>
    </location>
</feature>
<dbReference type="PROSITE" id="PS50862">
    <property type="entry name" value="AA_TRNA_LIGASE_II"/>
    <property type="match status" value="1"/>
</dbReference>
<dbReference type="PIRSF" id="PIRSF001529">
    <property type="entry name" value="Ser-tRNA-synth_IIa"/>
    <property type="match status" value="1"/>
</dbReference>
<proteinExistence type="inferred from homology"/>
<evidence type="ECO:0000256" key="13">
    <source>
        <dbReference type="PIRSR" id="PIRSR001529-1"/>
    </source>
</evidence>
<dbReference type="UniPathway" id="UPA00906">
    <property type="reaction ID" value="UER00895"/>
</dbReference>
<dbReference type="InterPro" id="IPR006195">
    <property type="entry name" value="aa-tRNA-synth_II"/>
</dbReference>
<comment type="catalytic activity">
    <reaction evidence="11 12">
        <text>tRNA(Ser) + L-serine + ATP = L-seryl-tRNA(Ser) + AMP + diphosphate + H(+)</text>
        <dbReference type="Rhea" id="RHEA:12292"/>
        <dbReference type="Rhea" id="RHEA-COMP:9669"/>
        <dbReference type="Rhea" id="RHEA-COMP:9703"/>
        <dbReference type="ChEBI" id="CHEBI:15378"/>
        <dbReference type="ChEBI" id="CHEBI:30616"/>
        <dbReference type="ChEBI" id="CHEBI:33019"/>
        <dbReference type="ChEBI" id="CHEBI:33384"/>
        <dbReference type="ChEBI" id="CHEBI:78442"/>
        <dbReference type="ChEBI" id="CHEBI:78533"/>
        <dbReference type="ChEBI" id="CHEBI:456215"/>
        <dbReference type="EC" id="6.1.1.11"/>
    </reaction>
</comment>
<feature type="binding site" evidence="12">
    <location>
        <position position="396"/>
    </location>
    <ligand>
        <name>L-serine</name>
        <dbReference type="ChEBI" id="CHEBI:33384"/>
    </ligand>
</feature>
<dbReference type="EC" id="6.1.1.11" evidence="12"/>
<dbReference type="InterPro" id="IPR033729">
    <property type="entry name" value="SerRS_core"/>
</dbReference>
<keyword evidence="15" id="KW-0175">Coiled coil</keyword>
<feature type="coiled-coil region" evidence="15">
    <location>
        <begin position="30"/>
        <end position="92"/>
    </location>
</feature>
<gene>
    <name evidence="12" type="primary">serS</name>
    <name evidence="17" type="ORF">DBW71_04850</name>
</gene>
<evidence type="ECO:0000256" key="7">
    <source>
        <dbReference type="ARBA" id="ARBA00022840"/>
    </source>
</evidence>
<evidence type="ECO:0000256" key="11">
    <source>
        <dbReference type="ARBA" id="ARBA00048823"/>
    </source>
</evidence>
<evidence type="ECO:0000256" key="3">
    <source>
        <dbReference type="ARBA" id="ARBA00010728"/>
    </source>
</evidence>
<comment type="caution">
    <text evidence="17">The sequence shown here is derived from an EMBL/GenBank/DDBJ whole genome shotgun (WGS) entry which is preliminary data.</text>
</comment>
<reference evidence="17 18" key="1">
    <citation type="journal article" date="2018" name="Microbiome">
        <title>Fine metagenomic profile of the Mediterranean stratified and mixed water columns revealed by assembly and recruitment.</title>
        <authorList>
            <person name="Haro-Moreno J.M."/>
            <person name="Lopez-Perez M."/>
            <person name="De La Torre J.R."/>
            <person name="Picazo A."/>
            <person name="Camacho A."/>
            <person name="Rodriguez-Valera F."/>
        </authorList>
    </citation>
    <scope>NUCLEOTIDE SEQUENCE [LARGE SCALE GENOMIC DNA]</scope>
    <source>
        <strain evidence="17">MED-G57</strain>
    </source>
</reference>
<dbReference type="Proteomes" id="UP000253570">
    <property type="component" value="Unassembled WGS sequence"/>
</dbReference>
<dbReference type="Pfam" id="PF02403">
    <property type="entry name" value="Seryl_tRNA_N"/>
    <property type="match status" value="1"/>
</dbReference>
<dbReference type="InterPro" id="IPR002317">
    <property type="entry name" value="Ser-tRNA-ligase_type_1"/>
</dbReference>
<dbReference type="GO" id="GO:0004828">
    <property type="term" value="F:serine-tRNA ligase activity"/>
    <property type="evidence" value="ECO:0007669"/>
    <property type="project" value="UniProtKB-UniRule"/>
</dbReference>
<organism evidence="17 18">
    <name type="scientific">PS1 clade bacterium</name>
    <dbReference type="NCBI Taxonomy" id="2175152"/>
    <lineage>
        <taxon>Bacteria</taxon>
        <taxon>Pseudomonadati</taxon>
        <taxon>Pseudomonadota</taxon>
        <taxon>Alphaproteobacteria</taxon>
        <taxon>PS1 clade</taxon>
    </lineage>
</organism>
<keyword evidence="5 12" id="KW-0436">Ligase</keyword>
<keyword evidence="6 12" id="KW-0547">Nucleotide-binding</keyword>
<dbReference type="GO" id="GO:0005524">
    <property type="term" value="F:ATP binding"/>
    <property type="evidence" value="ECO:0007669"/>
    <property type="project" value="UniProtKB-UniRule"/>
</dbReference>
<dbReference type="Gene3D" id="1.10.287.40">
    <property type="entry name" value="Serine-tRNA synthetase, tRNA binding domain"/>
    <property type="match status" value="1"/>
</dbReference>
<name>A0A368DLY2_9PROT</name>
<dbReference type="Gene3D" id="3.30.930.10">
    <property type="entry name" value="Bira Bifunctional Protein, Domain 2"/>
    <property type="match status" value="1"/>
</dbReference>
<dbReference type="PANTHER" id="PTHR43697">
    <property type="entry name" value="SERYL-TRNA SYNTHETASE"/>
    <property type="match status" value="1"/>
</dbReference>
<feature type="binding site" evidence="12">
    <location>
        <begin position="243"/>
        <end position="245"/>
    </location>
    <ligand>
        <name>L-serine</name>
        <dbReference type="ChEBI" id="CHEBI:33384"/>
    </ligand>
</feature>
<evidence type="ECO:0000256" key="15">
    <source>
        <dbReference type="SAM" id="Coils"/>
    </source>
</evidence>
<evidence type="ECO:0000256" key="12">
    <source>
        <dbReference type="HAMAP-Rule" id="MF_00176"/>
    </source>
</evidence>
<evidence type="ECO:0000256" key="4">
    <source>
        <dbReference type="ARBA" id="ARBA00022490"/>
    </source>
</evidence>
<feature type="binding site" evidence="12 14">
    <location>
        <begin position="361"/>
        <end position="364"/>
    </location>
    <ligand>
        <name>ATP</name>
        <dbReference type="ChEBI" id="CHEBI:30616"/>
    </ligand>
</feature>
<feature type="binding site" evidence="12 13">
    <location>
        <position position="297"/>
    </location>
    <ligand>
        <name>L-serine</name>
        <dbReference type="ChEBI" id="CHEBI:33384"/>
    </ligand>
</feature>
<evidence type="ECO:0000256" key="14">
    <source>
        <dbReference type="PIRSR" id="PIRSR001529-2"/>
    </source>
</evidence>
<feature type="binding site" evidence="13">
    <location>
        <position position="243"/>
    </location>
    <ligand>
        <name>L-serine</name>
        <dbReference type="ChEBI" id="CHEBI:33384"/>
    </ligand>
</feature>
<comment type="similarity">
    <text evidence="3 12">Belongs to the class-II aminoacyl-tRNA synthetase family. Type-1 seryl-tRNA synthetase subfamily.</text>
</comment>
<dbReference type="GO" id="GO:0006434">
    <property type="term" value="P:seryl-tRNA aminoacylation"/>
    <property type="evidence" value="ECO:0007669"/>
    <property type="project" value="UniProtKB-UniRule"/>
</dbReference>
<dbReference type="PANTHER" id="PTHR43697:SF1">
    <property type="entry name" value="SERINE--TRNA LIGASE"/>
    <property type="match status" value="1"/>
</dbReference>
<comment type="pathway">
    <text evidence="2 12">Aminoacyl-tRNA biosynthesis; selenocysteinyl-tRNA(Sec) biosynthesis; L-seryl-tRNA(Sec) from L-serine and tRNA(Sec): step 1/1.</text>
</comment>
<dbReference type="NCBIfam" id="TIGR00414">
    <property type="entry name" value="serS"/>
    <property type="match status" value="1"/>
</dbReference>
<comment type="function">
    <text evidence="12">Catalyzes the attachment of serine to tRNA(Ser). Is also able to aminoacylate tRNA(Sec) with serine, to form the misacylated tRNA L-seryl-tRNA(Sec), which will be further converted into selenocysteinyl-tRNA(Sec).</text>
</comment>
<evidence type="ECO:0000256" key="2">
    <source>
        <dbReference type="ARBA" id="ARBA00005045"/>
    </source>
</evidence>
<evidence type="ECO:0000256" key="5">
    <source>
        <dbReference type="ARBA" id="ARBA00022598"/>
    </source>
</evidence>
<accession>A0A368DLY2</accession>
<dbReference type="InterPro" id="IPR010978">
    <property type="entry name" value="tRNA-bd_arm"/>
</dbReference>
<evidence type="ECO:0000256" key="6">
    <source>
        <dbReference type="ARBA" id="ARBA00022741"/>
    </source>
</evidence>
<sequence length="435" mass="49480">MHDIQKIRENPVNFDNQIAKRGILPVSSSILAIDKEKRILLTNIQDLQNERRKLSEKIGSKKSSTGGKDIDIEGLINKVHAIKESINSYNDQILKIDQKLKNILLTLPNLPDEDVPIGANEDSNTELEDRRFKKIKTKSVKEHFELKGIENLMDFETAAKVSGSRFVFLKGQIAMLERALGQFMLDTHVIENKLVEVSPPIIVNNNSMLGTAQLPKFEEDQFQVVLHNHEKAATENRKWLIPTAEVSLTNMVRDKITEKKELPLRYVALTQCFRAEAGAAGRDTRGMIRQHQFQKVEMVSITEPELSAQEHERMLACAEIILKKLDLPYRVMVLSTGDMGFSARKTFDLEVWLPGQNSYREISSISNCGDFQARRMMARYKFSEKDIRYLHTLNGSGIAVGRAMIAVIENYQTSEGVIVPDALRKYMNDINLIKL</sequence>
<dbReference type="HAMAP" id="MF_00176">
    <property type="entry name" value="Ser_tRNA_synth_type1"/>
    <property type="match status" value="1"/>
</dbReference>
<keyword evidence="7 12" id="KW-0067">ATP-binding</keyword>
<feature type="binding site" evidence="13">
    <location>
        <position position="394"/>
    </location>
    <ligand>
        <name>L-serine</name>
        <dbReference type="ChEBI" id="CHEBI:33384"/>
    </ligand>
</feature>
<dbReference type="InterPro" id="IPR015866">
    <property type="entry name" value="Ser-tRNA-synth_1_N"/>
</dbReference>
<comment type="subcellular location">
    <subcellularLocation>
        <location evidence="1 12">Cytoplasm</location>
    </subcellularLocation>
</comment>
<dbReference type="AlphaFoldDB" id="A0A368DLY2"/>
<keyword evidence="9 12" id="KW-0030">Aminoacyl-tRNA synthetase</keyword>
<comment type="subunit">
    <text evidence="12">Homodimer. The tRNA molecule binds across the dimer.</text>
</comment>
<evidence type="ECO:0000313" key="18">
    <source>
        <dbReference type="Proteomes" id="UP000253570"/>
    </source>
</evidence>
<dbReference type="SUPFAM" id="SSF55681">
    <property type="entry name" value="Class II aaRS and biotin synthetases"/>
    <property type="match status" value="1"/>
</dbReference>
<dbReference type="InterPro" id="IPR002314">
    <property type="entry name" value="aa-tRNA-synt_IIb"/>
</dbReference>
<evidence type="ECO:0000256" key="8">
    <source>
        <dbReference type="ARBA" id="ARBA00022917"/>
    </source>
</evidence>